<sequence length="346" mass="37618">MRRYESPIAKKAKLLASATRLIAVPVLFVLFPTTSIAGELLNTNGFESYDLGQLKNQLEGPTLWLSAGNGGGSAEVANSIGVDSTKAVRIERQADSYDWWSVPFTGSGLPNARFVMIDWDMKVLPTNANQGVYGPFFGVEVYDEGIYPNFPGLLATFGVDATTRDVVYQDAISFVETGYTVDDAWHHFQLQLDYQTNTYDISVNQLRLNESPIGFIDGPSTSFGDADIAAYEAATDLPSLEQPGTAYIDNFRIRESNLLPGDFNADGSVDLADYTVWRDHLGAADELAIANAGDGLLGVDTNDYLLWKSNFGTTLTAGSLHSVTVPEPSAICLLGLSIVGFWLVRR</sequence>
<dbReference type="RefSeq" id="WP_145245749.1">
    <property type="nucleotide sequence ID" value="NZ_CP036278.1"/>
</dbReference>
<dbReference type="Proteomes" id="UP000315750">
    <property type="component" value="Chromosome"/>
</dbReference>
<reference evidence="2 3" key="1">
    <citation type="submission" date="2019-02" db="EMBL/GenBank/DDBJ databases">
        <title>Deep-cultivation of Planctomycetes and their phenomic and genomic characterization uncovers novel biology.</title>
        <authorList>
            <person name="Wiegand S."/>
            <person name="Jogler M."/>
            <person name="Boedeker C."/>
            <person name="Pinto D."/>
            <person name="Vollmers J."/>
            <person name="Rivas-Marin E."/>
            <person name="Kohn T."/>
            <person name="Peeters S.H."/>
            <person name="Heuer A."/>
            <person name="Rast P."/>
            <person name="Oberbeckmann S."/>
            <person name="Bunk B."/>
            <person name="Jeske O."/>
            <person name="Meyerdierks A."/>
            <person name="Storesund J.E."/>
            <person name="Kallscheuer N."/>
            <person name="Luecker S."/>
            <person name="Lage O.M."/>
            <person name="Pohl T."/>
            <person name="Merkel B.J."/>
            <person name="Hornburger P."/>
            <person name="Mueller R.-W."/>
            <person name="Bruemmer F."/>
            <person name="Labrenz M."/>
            <person name="Spormann A.M."/>
            <person name="Op den Camp H."/>
            <person name="Overmann J."/>
            <person name="Amann R."/>
            <person name="Jetten M.S.M."/>
            <person name="Mascher T."/>
            <person name="Medema M.H."/>
            <person name="Devos D.P."/>
            <person name="Kaster A.-K."/>
            <person name="Ovreas L."/>
            <person name="Rohde M."/>
            <person name="Galperin M.Y."/>
            <person name="Jogler C."/>
        </authorList>
    </citation>
    <scope>NUCLEOTIDE SEQUENCE [LARGE SCALE GENOMIC DNA]</scope>
    <source>
        <strain evidence="2 3">Pan181</strain>
    </source>
</reference>
<dbReference type="EMBL" id="CP036278">
    <property type="protein sequence ID" value="QDU54823.1"/>
    <property type="molecule type" value="Genomic_DNA"/>
</dbReference>
<dbReference type="AlphaFoldDB" id="A0A518AJB2"/>
<dbReference type="InterPro" id="IPR018247">
    <property type="entry name" value="EF_Hand_1_Ca_BS"/>
</dbReference>
<evidence type="ECO:0000313" key="2">
    <source>
        <dbReference type="EMBL" id="QDU54823.1"/>
    </source>
</evidence>
<evidence type="ECO:0000313" key="3">
    <source>
        <dbReference type="Proteomes" id="UP000315750"/>
    </source>
</evidence>
<organism evidence="2 3">
    <name type="scientific">Aeoliella mucimassa</name>
    <dbReference type="NCBI Taxonomy" id="2527972"/>
    <lineage>
        <taxon>Bacteria</taxon>
        <taxon>Pseudomonadati</taxon>
        <taxon>Planctomycetota</taxon>
        <taxon>Planctomycetia</taxon>
        <taxon>Pirellulales</taxon>
        <taxon>Lacipirellulaceae</taxon>
        <taxon>Aeoliella</taxon>
    </lineage>
</organism>
<accession>A0A518AJB2</accession>
<feature type="domain" description="Ice-binding protein C-terminal" evidence="1">
    <location>
        <begin position="324"/>
        <end position="346"/>
    </location>
</feature>
<gene>
    <name evidence="2" type="ORF">Pan181_10060</name>
</gene>
<dbReference type="NCBIfam" id="TIGR02595">
    <property type="entry name" value="PEP_CTERM"/>
    <property type="match status" value="1"/>
</dbReference>
<proteinExistence type="predicted"/>
<dbReference type="PROSITE" id="PS00018">
    <property type="entry name" value="EF_HAND_1"/>
    <property type="match status" value="1"/>
</dbReference>
<name>A0A518AJB2_9BACT</name>
<protein>
    <recommendedName>
        <fullName evidence="1">Ice-binding protein C-terminal domain-containing protein</fullName>
    </recommendedName>
</protein>
<dbReference type="InterPro" id="IPR013424">
    <property type="entry name" value="Ice-binding_C"/>
</dbReference>
<keyword evidence="3" id="KW-1185">Reference proteome</keyword>
<dbReference type="Pfam" id="PF07589">
    <property type="entry name" value="PEP-CTERM"/>
    <property type="match status" value="1"/>
</dbReference>
<evidence type="ECO:0000259" key="1">
    <source>
        <dbReference type="Pfam" id="PF07589"/>
    </source>
</evidence>
<dbReference type="KEGG" id="amuc:Pan181_10060"/>
<dbReference type="OrthoDB" id="280126at2"/>